<dbReference type="Proteomes" id="UP000287361">
    <property type="component" value="Unassembled WGS sequence"/>
</dbReference>
<accession>A0A401LAW9</accession>
<evidence type="ECO:0000256" key="4">
    <source>
        <dbReference type="ARBA" id="ARBA00023004"/>
    </source>
</evidence>
<dbReference type="GO" id="GO:0051539">
    <property type="term" value="F:4 iron, 4 sulfur cluster binding"/>
    <property type="evidence" value="ECO:0007669"/>
    <property type="project" value="TreeGrafter"/>
</dbReference>
<gene>
    <name evidence="7" type="ORF">KGMB03357_02830</name>
</gene>
<dbReference type="GO" id="GO:0016887">
    <property type="term" value="F:ATP hydrolysis activity"/>
    <property type="evidence" value="ECO:0007669"/>
    <property type="project" value="UniProtKB-UniRule"/>
</dbReference>
<dbReference type="GO" id="GO:0016226">
    <property type="term" value="P:iron-sulfur cluster assembly"/>
    <property type="evidence" value="ECO:0007669"/>
    <property type="project" value="InterPro"/>
</dbReference>
<evidence type="ECO:0000256" key="6">
    <source>
        <dbReference type="HAMAP-Rule" id="MF_02040"/>
    </source>
</evidence>
<protein>
    <recommendedName>
        <fullName evidence="6">Iron-sulfur cluster carrier protein</fullName>
    </recommendedName>
</protein>
<dbReference type="InterPro" id="IPR044304">
    <property type="entry name" value="NUBPL-like"/>
</dbReference>
<dbReference type="InterPro" id="IPR027417">
    <property type="entry name" value="P-loop_NTPase"/>
</dbReference>
<keyword evidence="6" id="KW-0378">Hydrolase</keyword>
<dbReference type="HAMAP" id="MF_02040">
    <property type="entry name" value="Mrp_NBP35"/>
    <property type="match status" value="1"/>
</dbReference>
<keyword evidence="8" id="KW-1185">Reference proteome</keyword>
<sequence length="275" mass="29778">MSENCSHNCGSCSSNCSSRKPADFLVPPNEHSKIKKVIAVVSGKGGVGKSMVTSTMAVLTNRRGKKTAILDADITGPSIPKAFGVTEKAYGTQMGILPCESKKGIEMMSVNLLLDNDTDPVVWRGPVIAETVKQFWKDVVWGDVDYMFIDMPPGTGDVPLTVFQSIAIDGIIIVTSPQELVGMIVDKAVKMAEMMNVPILGIVENMSYFKCPDCGGIHHIFGESQIEAIAAKHNIPVVCKLPIDPAIAAKCDRGAAEEYEGEWLDPMVDFLEKMR</sequence>
<dbReference type="InterPro" id="IPR019591">
    <property type="entry name" value="Mrp/NBP35_ATP-bd"/>
</dbReference>
<dbReference type="EMBL" id="BHVZ01000001">
    <property type="protein sequence ID" value="GCB28622.1"/>
    <property type="molecule type" value="Genomic_DNA"/>
</dbReference>
<keyword evidence="1 6" id="KW-0479">Metal-binding</keyword>
<dbReference type="AlphaFoldDB" id="A0A401LAW9"/>
<dbReference type="PANTHER" id="PTHR42961">
    <property type="entry name" value="IRON-SULFUR PROTEIN NUBPL"/>
    <property type="match status" value="1"/>
</dbReference>
<comment type="function">
    <text evidence="6">Binds and transfers iron-sulfur (Fe-S) clusters to target apoproteins. Can hydrolyze ATP.</text>
</comment>
<keyword evidence="2 6" id="KW-0547">Nucleotide-binding</keyword>
<evidence type="ECO:0000256" key="3">
    <source>
        <dbReference type="ARBA" id="ARBA00022840"/>
    </source>
</evidence>
<evidence type="ECO:0000313" key="8">
    <source>
        <dbReference type="Proteomes" id="UP000287361"/>
    </source>
</evidence>
<evidence type="ECO:0000313" key="7">
    <source>
        <dbReference type="EMBL" id="GCB28622.1"/>
    </source>
</evidence>
<dbReference type="CDD" id="cd02037">
    <property type="entry name" value="Mrp_NBP35"/>
    <property type="match status" value="1"/>
</dbReference>
<comment type="caution">
    <text evidence="7">The sequence shown here is derived from an EMBL/GenBank/DDBJ whole genome shotgun (WGS) entry which is preliminary data.</text>
</comment>
<proteinExistence type="inferred from homology"/>
<dbReference type="Pfam" id="PF10609">
    <property type="entry name" value="ParA"/>
    <property type="match status" value="1"/>
</dbReference>
<dbReference type="GO" id="GO:0005524">
    <property type="term" value="F:ATP binding"/>
    <property type="evidence" value="ECO:0007669"/>
    <property type="project" value="UniProtKB-UniRule"/>
</dbReference>
<dbReference type="GO" id="GO:0046872">
    <property type="term" value="F:metal ion binding"/>
    <property type="evidence" value="ECO:0007669"/>
    <property type="project" value="UniProtKB-KW"/>
</dbReference>
<dbReference type="FunFam" id="3.40.50.300:FF:001119">
    <property type="entry name" value="Iron-sulfur cluster carrier protein"/>
    <property type="match status" value="1"/>
</dbReference>
<evidence type="ECO:0000256" key="1">
    <source>
        <dbReference type="ARBA" id="ARBA00022723"/>
    </source>
</evidence>
<evidence type="ECO:0000256" key="5">
    <source>
        <dbReference type="ARBA" id="ARBA00023014"/>
    </source>
</evidence>
<dbReference type="Gene3D" id="3.40.50.300">
    <property type="entry name" value="P-loop containing nucleotide triphosphate hydrolases"/>
    <property type="match status" value="1"/>
</dbReference>
<dbReference type="OrthoDB" id="9809679at2"/>
<organism evidence="7 8">
    <name type="scientific">Anaerotignum faecicola</name>
    <dbReference type="NCBI Taxonomy" id="2358141"/>
    <lineage>
        <taxon>Bacteria</taxon>
        <taxon>Bacillati</taxon>
        <taxon>Bacillota</taxon>
        <taxon>Clostridia</taxon>
        <taxon>Lachnospirales</taxon>
        <taxon>Anaerotignaceae</taxon>
        <taxon>Anaerotignum</taxon>
    </lineage>
</organism>
<comment type="similarity">
    <text evidence="6">Belongs to the Mrp/NBP35 ATP-binding proteins family.</text>
</comment>
<keyword evidence="5 6" id="KW-0411">Iron-sulfur</keyword>
<feature type="binding site" evidence="6">
    <location>
        <begin position="43"/>
        <end position="50"/>
    </location>
    <ligand>
        <name>ATP</name>
        <dbReference type="ChEBI" id="CHEBI:30616"/>
    </ligand>
</feature>
<dbReference type="GO" id="GO:0140663">
    <property type="term" value="F:ATP-dependent FeS chaperone activity"/>
    <property type="evidence" value="ECO:0007669"/>
    <property type="project" value="InterPro"/>
</dbReference>
<dbReference type="InterPro" id="IPR033756">
    <property type="entry name" value="YlxH/NBP35"/>
</dbReference>
<evidence type="ECO:0000256" key="2">
    <source>
        <dbReference type="ARBA" id="ARBA00022741"/>
    </source>
</evidence>
<keyword evidence="3 6" id="KW-0067">ATP-binding</keyword>
<reference evidence="7 8" key="1">
    <citation type="submission" date="2018-10" db="EMBL/GenBank/DDBJ databases">
        <title>Draft Genome Sequence of Anaerotignum sp. KCTC 15736.</title>
        <authorList>
            <person name="Choi S.H."/>
            <person name="Kim J.S."/>
            <person name="Kang S.W."/>
            <person name="Lee J.S."/>
            <person name="Park S.H."/>
        </authorList>
    </citation>
    <scope>NUCLEOTIDE SEQUENCE [LARGE SCALE GENOMIC DNA]</scope>
    <source>
        <strain evidence="7 8">KCTC 15736</strain>
    </source>
</reference>
<dbReference type="SUPFAM" id="SSF52540">
    <property type="entry name" value="P-loop containing nucleoside triphosphate hydrolases"/>
    <property type="match status" value="1"/>
</dbReference>
<comment type="subunit">
    <text evidence="6">Homodimer.</text>
</comment>
<dbReference type="PANTHER" id="PTHR42961:SF2">
    <property type="entry name" value="IRON-SULFUR PROTEIN NUBPL"/>
    <property type="match status" value="1"/>
</dbReference>
<keyword evidence="4 6" id="KW-0408">Iron</keyword>
<name>A0A401LAW9_9FIRM</name>